<organism evidence="1 2">
    <name type="scientific">Nocardioides humi</name>
    <dbReference type="NCBI Taxonomy" id="449461"/>
    <lineage>
        <taxon>Bacteria</taxon>
        <taxon>Bacillati</taxon>
        <taxon>Actinomycetota</taxon>
        <taxon>Actinomycetes</taxon>
        <taxon>Propionibacteriales</taxon>
        <taxon>Nocardioidaceae</taxon>
        <taxon>Nocardioides</taxon>
    </lineage>
</organism>
<dbReference type="Gene3D" id="3.40.50.2000">
    <property type="entry name" value="Glycogen Phosphorylase B"/>
    <property type="match status" value="1"/>
</dbReference>
<comment type="caution">
    <text evidence="1">The sequence shown here is derived from an EMBL/GenBank/DDBJ whole genome shotgun (WGS) entry which is preliminary data.</text>
</comment>
<dbReference type="SUPFAM" id="SSF53756">
    <property type="entry name" value="UDP-Glycosyltransferase/glycogen phosphorylase"/>
    <property type="match status" value="1"/>
</dbReference>
<sequence>MATAVVSLLWDKHLPALDRFLAERPADVLLTPGAGATPLLRTIADRRGAEVVVLDQLVPLRRRQDIRIGEAVADLDAHLDTGDWLPGGLDPAAADRLRELVRRRVHEDLPAPAAVLQGLVMARATYDLRLMVGSEDLLPASKVAFAWARARRLPSLHLAHSLALVDPYTVHAHLMADVLAVYGERGAEGYLDLGIAPDRIVATGNPAWDGYAELRRDKEAIRRSLREKHGLDPDLPLVVFGTTSSGRLTALDTGNAHEDTLRAFLRACEQLAARGVRLSAVVKDRPSNSEKGREAVEPLTAADSALELRYTSEDTQEWAAAADVLVAVDSNYLVEGMLARTPGVNLAGVALRAGPPAFDAGSGIVEAGPDDLADRIQELLEDPALRAARLARAEESLDRYHAGGVDGRATERVAGLMTRLVDGPGTPAPAPPPSRQSVRERLHHAVDVVVGHRGKQR</sequence>
<dbReference type="Proteomes" id="UP001500842">
    <property type="component" value="Unassembled WGS sequence"/>
</dbReference>
<dbReference type="EMBL" id="BAAAOR010000028">
    <property type="protein sequence ID" value="GAA1531551.1"/>
    <property type="molecule type" value="Genomic_DNA"/>
</dbReference>
<evidence type="ECO:0000313" key="1">
    <source>
        <dbReference type="EMBL" id="GAA1531551.1"/>
    </source>
</evidence>
<proteinExistence type="predicted"/>
<evidence type="ECO:0000313" key="2">
    <source>
        <dbReference type="Proteomes" id="UP001500842"/>
    </source>
</evidence>
<name>A0ABN2B2A0_9ACTN</name>
<evidence type="ECO:0008006" key="3">
    <source>
        <dbReference type="Google" id="ProtNLM"/>
    </source>
</evidence>
<reference evidence="1 2" key="1">
    <citation type="journal article" date="2019" name="Int. J. Syst. Evol. Microbiol.">
        <title>The Global Catalogue of Microorganisms (GCM) 10K type strain sequencing project: providing services to taxonomists for standard genome sequencing and annotation.</title>
        <authorList>
            <consortium name="The Broad Institute Genomics Platform"/>
            <consortium name="The Broad Institute Genome Sequencing Center for Infectious Disease"/>
            <person name="Wu L."/>
            <person name="Ma J."/>
        </authorList>
    </citation>
    <scope>NUCLEOTIDE SEQUENCE [LARGE SCALE GENOMIC DNA]</scope>
    <source>
        <strain evidence="1 2">JCM 14942</strain>
    </source>
</reference>
<keyword evidence="2" id="KW-1185">Reference proteome</keyword>
<accession>A0ABN2B2A0</accession>
<protein>
    <recommendedName>
        <fullName evidence="3">CDP-Glycerol:Poly(Glycerophosphate) glycerophosphotransferase</fullName>
    </recommendedName>
</protein>
<gene>
    <name evidence="1" type="ORF">GCM10009788_38430</name>
</gene>
<dbReference type="RefSeq" id="WP_141006440.1">
    <property type="nucleotide sequence ID" value="NZ_BAAAOR010000028.1"/>
</dbReference>